<feature type="signal peptide" evidence="1">
    <location>
        <begin position="1"/>
        <end position="21"/>
    </location>
</feature>
<evidence type="ECO:0000313" key="4">
    <source>
        <dbReference type="Proteomes" id="UP000740413"/>
    </source>
</evidence>
<dbReference type="InterPro" id="IPR001466">
    <property type="entry name" value="Beta-lactam-related"/>
</dbReference>
<dbReference type="InterPro" id="IPR012338">
    <property type="entry name" value="Beta-lactam/transpept-like"/>
</dbReference>
<dbReference type="Gene3D" id="3.40.710.10">
    <property type="entry name" value="DD-peptidase/beta-lactamase superfamily"/>
    <property type="match status" value="1"/>
</dbReference>
<dbReference type="PANTHER" id="PTHR46825:SF15">
    <property type="entry name" value="BETA-LACTAMASE-RELATED DOMAIN-CONTAINING PROTEIN"/>
    <property type="match status" value="1"/>
</dbReference>
<gene>
    <name evidence="3" type="ORF">HW347_04995</name>
</gene>
<dbReference type="RefSeq" id="WP_214610838.1">
    <property type="nucleotide sequence ID" value="NZ_JACATN010000002.1"/>
</dbReference>
<reference evidence="4" key="2">
    <citation type="submission" date="2023-07" db="EMBL/GenBank/DDBJ databases">
        <title>Zobellia barbeyronii sp. nov., a new marine flavobacterium, isolated from green and red algae.</title>
        <authorList>
            <person name="Nedashkovskaya O.I."/>
            <person name="Otstavnykh N."/>
            <person name="Zhukova N."/>
            <person name="Guzev K."/>
            <person name="Chausova V."/>
            <person name="Tekutyeva L."/>
            <person name="Mikhailov V."/>
            <person name="Isaeva M."/>
        </authorList>
    </citation>
    <scope>NUCLEOTIDE SEQUENCE [LARGE SCALE GENOMIC DNA]</scope>
    <source>
        <strain evidence="4">KMM 6746</strain>
    </source>
</reference>
<proteinExistence type="predicted"/>
<dbReference type="InterPro" id="IPR050491">
    <property type="entry name" value="AmpC-like"/>
</dbReference>
<evidence type="ECO:0000259" key="2">
    <source>
        <dbReference type="Pfam" id="PF00144"/>
    </source>
</evidence>
<dbReference type="PANTHER" id="PTHR46825">
    <property type="entry name" value="D-ALANYL-D-ALANINE-CARBOXYPEPTIDASE/ENDOPEPTIDASE AMPH"/>
    <property type="match status" value="1"/>
</dbReference>
<evidence type="ECO:0000256" key="1">
    <source>
        <dbReference type="SAM" id="SignalP"/>
    </source>
</evidence>
<evidence type="ECO:0000313" key="3">
    <source>
        <dbReference type="EMBL" id="MBT2160612.1"/>
    </source>
</evidence>
<accession>A0ABS5WEQ1</accession>
<dbReference type="Pfam" id="PF00144">
    <property type="entry name" value="Beta-lactamase"/>
    <property type="match status" value="1"/>
</dbReference>
<comment type="caution">
    <text evidence="3">The sequence shown here is derived from an EMBL/GenBank/DDBJ whole genome shotgun (WGS) entry which is preliminary data.</text>
</comment>
<protein>
    <submittedName>
        <fullName evidence="3">Beta-lactamase family protein</fullName>
    </submittedName>
</protein>
<reference evidence="3 4" key="1">
    <citation type="submission" date="2020-06" db="EMBL/GenBank/DDBJ databases">
        <authorList>
            <person name="Isaeva M.P."/>
            <person name="Chernysheva N.Y."/>
        </authorList>
    </citation>
    <scope>NUCLEOTIDE SEQUENCE [LARGE SCALE GENOMIC DNA]</scope>
    <source>
        <strain evidence="3 4">KMM 6746</strain>
    </source>
</reference>
<keyword evidence="4" id="KW-1185">Reference proteome</keyword>
<feature type="chain" id="PRO_5045718108" evidence="1">
    <location>
        <begin position="22"/>
        <end position="432"/>
    </location>
</feature>
<feature type="domain" description="Beta-lactamase-related" evidence="2">
    <location>
        <begin position="68"/>
        <end position="400"/>
    </location>
</feature>
<dbReference type="EMBL" id="JACATN010000002">
    <property type="protein sequence ID" value="MBT2160612.1"/>
    <property type="molecule type" value="Genomic_DNA"/>
</dbReference>
<keyword evidence="1" id="KW-0732">Signal</keyword>
<sequence length="432" mass="48244">MQRYKILIGSALVVFTISALASRIFHSESTDKLHKSETAVTTVEKAPNSKKDVVLYATRQKKLHTALNAYFRKAIAKGDVVGAGVSIVRGDSIMISEGFGRKNSLESNSVNGETVFRLGSLSKGFAGMLAANIKSEGKLDWTDKVSDYLPEFQLGDGSNTNNVTLANVLSHTSGTPYHSFTNLVEADIPLKDIAKRFKEVMPISKPGVMYSYQNAMFALCGEMMKKATGQKINTLLDNRFFKPLEMCTTTTNYETLTHELNIAMPHVRIRNGWRAAHLRDNYYNAVAAGGISSNAHDMGRWMRFLLGHNPEIMKSDAIGEAFNPFIEIAGHRKYYQRWPGHTRSYYGFGWRIHKFIEGDTNFEKTIWHHGGSVNNYRNEIAVYPEADLGICVLLNNNSPIAGTVIPDLYEIIKEVYRETAPKELQKVAATSL</sequence>
<dbReference type="Proteomes" id="UP000740413">
    <property type="component" value="Unassembled WGS sequence"/>
</dbReference>
<dbReference type="SUPFAM" id="SSF56601">
    <property type="entry name" value="beta-lactamase/transpeptidase-like"/>
    <property type="match status" value="1"/>
</dbReference>
<name>A0ABS5WEQ1_9FLAO</name>
<organism evidence="3 4">
    <name type="scientific">Zobellia barbeyronii</name>
    <dbReference type="NCBI Taxonomy" id="2748009"/>
    <lineage>
        <taxon>Bacteria</taxon>
        <taxon>Pseudomonadati</taxon>
        <taxon>Bacteroidota</taxon>
        <taxon>Flavobacteriia</taxon>
        <taxon>Flavobacteriales</taxon>
        <taxon>Flavobacteriaceae</taxon>
        <taxon>Zobellia</taxon>
    </lineage>
</organism>